<evidence type="ECO:0000256" key="1">
    <source>
        <dbReference type="SAM" id="MobiDB-lite"/>
    </source>
</evidence>
<protein>
    <submittedName>
        <fullName evidence="2">Uncharacterized protein</fullName>
    </submittedName>
</protein>
<reference evidence="2" key="1">
    <citation type="submission" date="2012-04" db="EMBL/GenBank/DDBJ databases">
        <title>The Genome Sequence of Loa loa.</title>
        <authorList>
            <consortium name="The Broad Institute Genome Sequencing Platform"/>
            <consortium name="Broad Institute Genome Sequencing Center for Infectious Disease"/>
            <person name="Nutman T.B."/>
            <person name="Fink D.L."/>
            <person name="Russ C."/>
            <person name="Young S."/>
            <person name="Zeng Q."/>
            <person name="Gargeya S."/>
            <person name="Alvarado L."/>
            <person name="Berlin A."/>
            <person name="Chapman S.B."/>
            <person name="Chen Z."/>
            <person name="Freedman E."/>
            <person name="Gellesch M."/>
            <person name="Goldberg J."/>
            <person name="Griggs A."/>
            <person name="Gujja S."/>
            <person name="Heilman E.R."/>
            <person name="Heiman D."/>
            <person name="Howarth C."/>
            <person name="Mehta T."/>
            <person name="Neiman D."/>
            <person name="Pearson M."/>
            <person name="Roberts A."/>
            <person name="Saif S."/>
            <person name="Shea T."/>
            <person name="Shenoy N."/>
            <person name="Sisk P."/>
            <person name="Stolte C."/>
            <person name="Sykes S."/>
            <person name="White J."/>
            <person name="Yandava C."/>
            <person name="Haas B."/>
            <person name="Henn M.R."/>
            <person name="Nusbaum C."/>
            <person name="Birren B."/>
        </authorList>
    </citation>
    <scope>NUCLEOTIDE SEQUENCE [LARGE SCALE GENOMIC DNA]</scope>
</reference>
<evidence type="ECO:0000313" key="2">
    <source>
        <dbReference type="EMBL" id="EFO26210.1"/>
    </source>
</evidence>
<name>A0A1S0U722_LOALO</name>
<dbReference type="AlphaFoldDB" id="A0A1S0U722"/>
<dbReference type="RefSeq" id="XP_003137868.1">
    <property type="nucleotide sequence ID" value="XM_003137820.1"/>
</dbReference>
<dbReference type="EMBL" id="JH712088">
    <property type="protein sequence ID" value="EFO26210.1"/>
    <property type="molecule type" value="Genomic_DNA"/>
</dbReference>
<feature type="region of interest" description="Disordered" evidence="1">
    <location>
        <begin position="1"/>
        <end position="20"/>
    </location>
</feature>
<sequence>METCWDELNQQEEELSEQPEKEFGKTITLIQEELTEYFTHYQLITTGISVISMRYQS</sequence>
<organism evidence="2">
    <name type="scientific">Loa loa</name>
    <name type="common">Eye worm</name>
    <name type="synonym">Filaria loa</name>
    <dbReference type="NCBI Taxonomy" id="7209"/>
    <lineage>
        <taxon>Eukaryota</taxon>
        <taxon>Metazoa</taxon>
        <taxon>Ecdysozoa</taxon>
        <taxon>Nematoda</taxon>
        <taxon>Chromadorea</taxon>
        <taxon>Rhabditida</taxon>
        <taxon>Spirurina</taxon>
        <taxon>Spiruromorpha</taxon>
        <taxon>Filarioidea</taxon>
        <taxon>Onchocercidae</taxon>
        <taxon>Loa</taxon>
    </lineage>
</organism>
<dbReference type="CTD" id="9939667"/>
<dbReference type="KEGG" id="loa:LOAG_02282"/>
<dbReference type="InParanoid" id="A0A1S0U722"/>
<dbReference type="GeneID" id="9939667"/>
<gene>
    <name evidence="2" type="ORF">LOAG_02282</name>
</gene>
<accession>A0A1S0U722</accession>
<proteinExistence type="predicted"/>